<proteinExistence type="predicted"/>
<dbReference type="EMBL" id="NMUH01009773">
    <property type="protein sequence ID" value="MQM20382.1"/>
    <property type="molecule type" value="Genomic_DNA"/>
</dbReference>
<dbReference type="InterPro" id="IPR038765">
    <property type="entry name" value="Papain-like_cys_pep_sf"/>
</dbReference>
<feature type="domain" description="Cathepsin propeptide inhibitor" evidence="2">
    <location>
        <begin position="43"/>
        <end position="99"/>
    </location>
</feature>
<evidence type="ECO:0000259" key="2">
    <source>
        <dbReference type="SMART" id="SM00848"/>
    </source>
</evidence>
<reference evidence="3" key="1">
    <citation type="submission" date="2017-07" db="EMBL/GenBank/DDBJ databases">
        <title>Taro Niue Genome Assembly and Annotation.</title>
        <authorList>
            <person name="Atibalentja N."/>
            <person name="Keating K."/>
            <person name="Fields C.J."/>
        </authorList>
    </citation>
    <scope>NUCLEOTIDE SEQUENCE</scope>
    <source>
        <strain evidence="3">Niue_2</strain>
        <tissue evidence="3">Leaf</tissue>
    </source>
</reference>
<feature type="compositionally biased region" description="Pro residues" evidence="1">
    <location>
        <begin position="147"/>
        <end position="158"/>
    </location>
</feature>
<protein>
    <recommendedName>
        <fullName evidence="2">Cathepsin propeptide inhibitor domain-containing protein</fullName>
    </recommendedName>
</protein>
<accession>A0A843XMH6</accession>
<dbReference type="AlphaFoldDB" id="A0A843XMH6"/>
<dbReference type="SUPFAM" id="SSF54001">
    <property type="entry name" value="Cysteine proteinases"/>
    <property type="match status" value="1"/>
</dbReference>
<feature type="compositionally biased region" description="Pro residues" evidence="1">
    <location>
        <begin position="7"/>
        <end position="22"/>
    </location>
</feature>
<evidence type="ECO:0000313" key="3">
    <source>
        <dbReference type="EMBL" id="MQM20382.1"/>
    </source>
</evidence>
<keyword evidence="4" id="KW-1185">Reference proteome</keyword>
<dbReference type="OrthoDB" id="665764at2759"/>
<comment type="caution">
    <text evidence="3">The sequence shown here is derived from an EMBL/GenBank/DDBJ whole genome shotgun (WGS) entry which is preliminary data.</text>
</comment>
<feature type="region of interest" description="Disordered" evidence="1">
    <location>
        <begin position="1"/>
        <end position="37"/>
    </location>
</feature>
<feature type="compositionally biased region" description="Acidic residues" evidence="1">
    <location>
        <begin position="121"/>
        <end position="131"/>
    </location>
</feature>
<feature type="region of interest" description="Disordered" evidence="1">
    <location>
        <begin position="110"/>
        <end position="158"/>
    </location>
</feature>
<gene>
    <name evidence="3" type="ORF">Taro_053400</name>
</gene>
<sequence length="158" mass="16842">MSSTPGDAPPAHPGELQPPPADADPAAAAAHRELTDEEVAEKHRAWMAEHGRVYADEAERERRLRIFHDNLRYIDAHNRGGHSYTLGLNQFADLGNEEFKATYCGGLAGPVDYGQAPPPGDDLDDAEGEGDECGRKAEPITGSAAAAPPPPPPEARTD</sequence>
<evidence type="ECO:0000256" key="1">
    <source>
        <dbReference type="SAM" id="MobiDB-lite"/>
    </source>
</evidence>
<dbReference type="Pfam" id="PF08246">
    <property type="entry name" value="Inhibitor_I29"/>
    <property type="match status" value="1"/>
</dbReference>
<dbReference type="SMART" id="SM00848">
    <property type="entry name" value="Inhibitor_I29"/>
    <property type="match status" value="1"/>
</dbReference>
<organism evidence="3 4">
    <name type="scientific">Colocasia esculenta</name>
    <name type="common">Wild taro</name>
    <name type="synonym">Arum esculentum</name>
    <dbReference type="NCBI Taxonomy" id="4460"/>
    <lineage>
        <taxon>Eukaryota</taxon>
        <taxon>Viridiplantae</taxon>
        <taxon>Streptophyta</taxon>
        <taxon>Embryophyta</taxon>
        <taxon>Tracheophyta</taxon>
        <taxon>Spermatophyta</taxon>
        <taxon>Magnoliopsida</taxon>
        <taxon>Liliopsida</taxon>
        <taxon>Araceae</taxon>
        <taxon>Aroideae</taxon>
        <taxon>Colocasieae</taxon>
        <taxon>Colocasia</taxon>
    </lineage>
</organism>
<dbReference type="Gene3D" id="1.10.287.2250">
    <property type="match status" value="1"/>
</dbReference>
<name>A0A843XMH6_COLES</name>
<evidence type="ECO:0000313" key="4">
    <source>
        <dbReference type="Proteomes" id="UP000652761"/>
    </source>
</evidence>
<dbReference type="InterPro" id="IPR013201">
    <property type="entry name" value="Prot_inhib_I29"/>
</dbReference>
<dbReference type="Proteomes" id="UP000652761">
    <property type="component" value="Unassembled WGS sequence"/>
</dbReference>